<dbReference type="WBParaSite" id="PSAMB.scaffold4864size13319.g25484.t1">
    <property type="protein sequence ID" value="PSAMB.scaffold4864size13319.g25484.t1"/>
    <property type="gene ID" value="PSAMB.scaffold4864size13319.g25484"/>
</dbReference>
<feature type="compositionally biased region" description="Basic and acidic residues" evidence="1">
    <location>
        <begin position="52"/>
        <end position="65"/>
    </location>
</feature>
<proteinExistence type="predicted"/>
<keyword evidence="2" id="KW-1185">Reference proteome</keyword>
<evidence type="ECO:0000313" key="3">
    <source>
        <dbReference type="WBParaSite" id="PSAMB.scaffold4864size13319.g25484.t1"/>
    </source>
</evidence>
<dbReference type="Proteomes" id="UP000887566">
    <property type="component" value="Unplaced"/>
</dbReference>
<evidence type="ECO:0000313" key="2">
    <source>
        <dbReference type="Proteomes" id="UP000887566"/>
    </source>
</evidence>
<dbReference type="AlphaFoldDB" id="A0A914WQB4"/>
<accession>A0A914WQB4</accession>
<sequence>MQFLGSANDRVSGPNEDNGFGSAFPDYSNLPGGSVTKENSFGLPSFGQQPRNYDRHELGSSDREYGSFNLPQLMAAAAQNRQDTTGQGSSATTSFPSLNNEEHPFLPDTFSLQADSGRDDQAPDFVAGSGIVAADSSTRGPPAGVFGSGRQPDESFFDSL</sequence>
<reference evidence="3" key="1">
    <citation type="submission" date="2022-11" db="UniProtKB">
        <authorList>
            <consortium name="WormBaseParasite"/>
        </authorList>
    </citation>
    <scope>IDENTIFICATION</scope>
</reference>
<evidence type="ECO:0000256" key="1">
    <source>
        <dbReference type="SAM" id="MobiDB-lite"/>
    </source>
</evidence>
<name>A0A914WQB4_9BILA</name>
<protein>
    <submittedName>
        <fullName evidence="3">Uncharacterized protein</fullName>
    </submittedName>
</protein>
<organism evidence="2 3">
    <name type="scientific">Plectus sambesii</name>
    <dbReference type="NCBI Taxonomy" id="2011161"/>
    <lineage>
        <taxon>Eukaryota</taxon>
        <taxon>Metazoa</taxon>
        <taxon>Ecdysozoa</taxon>
        <taxon>Nematoda</taxon>
        <taxon>Chromadorea</taxon>
        <taxon>Plectida</taxon>
        <taxon>Plectina</taxon>
        <taxon>Plectoidea</taxon>
        <taxon>Plectidae</taxon>
        <taxon>Plectus</taxon>
    </lineage>
</organism>
<feature type="compositionally biased region" description="Polar residues" evidence="1">
    <location>
        <begin position="79"/>
        <end position="99"/>
    </location>
</feature>
<feature type="region of interest" description="Disordered" evidence="1">
    <location>
        <begin position="1"/>
        <end position="160"/>
    </location>
</feature>